<accession>W1XZS6</accession>
<sequence length="53" mass="6714">MSYYGNEYERRTLMNIEALYFQKYFYFKHLNQSSSEHRVTYWVKLSRAFGFRR</sequence>
<evidence type="ECO:0000313" key="1">
    <source>
        <dbReference type="EMBL" id="ETJ34930.1"/>
    </source>
</evidence>
<reference evidence="1" key="1">
    <citation type="submission" date="2013-12" db="EMBL/GenBank/DDBJ databases">
        <title>A Varibaculum cambriense genome reconstructed from a premature infant gut community with otherwise low bacterial novelty that shifts toward anaerobic metabolism during the third week of life.</title>
        <authorList>
            <person name="Brown C.T."/>
            <person name="Sharon I."/>
            <person name="Thomas B.C."/>
            <person name="Castelle C.J."/>
            <person name="Morowitz M.J."/>
            <person name="Banfield J.F."/>
        </authorList>
    </citation>
    <scope>NUCLEOTIDE SEQUENCE</scope>
</reference>
<proteinExistence type="predicted"/>
<gene>
    <name evidence="1" type="ORF">Q604_UNBC10657G0001</name>
</gene>
<organism evidence="1">
    <name type="scientific">human gut metagenome</name>
    <dbReference type="NCBI Taxonomy" id="408170"/>
    <lineage>
        <taxon>unclassified sequences</taxon>
        <taxon>metagenomes</taxon>
        <taxon>organismal metagenomes</taxon>
    </lineage>
</organism>
<comment type="caution">
    <text evidence="1">The sequence shown here is derived from an EMBL/GenBank/DDBJ whole genome shotgun (WGS) entry which is preliminary data.</text>
</comment>
<feature type="non-terminal residue" evidence="1">
    <location>
        <position position="53"/>
    </location>
</feature>
<dbReference type="AlphaFoldDB" id="W1XZS6"/>
<name>W1XZS6_9ZZZZ</name>
<protein>
    <submittedName>
        <fullName evidence="1">Non-ribosomal peptide synthetase</fullName>
    </submittedName>
</protein>
<dbReference type="EMBL" id="AZMM01010657">
    <property type="protein sequence ID" value="ETJ34930.1"/>
    <property type="molecule type" value="Genomic_DNA"/>
</dbReference>